<gene>
    <name evidence="2" type="ORF">UFOPK2579_01559</name>
</gene>
<sequence length="105" mass="10665">MPSPNAEAASAEAMSISAARSANVRTIRMPRPPPPADALTSSGRSASVALSTVRLVSTGTPAAAISDFDSTLEPIRTIESGAGPTQVSPASITAWAKSAFSERKP</sequence>
<dbReference type="AlphaFoldDB" id="A0A6J6QVS4"/>
<proteinExistence type="predicted"/>
<feature type="region of interest" description="Disordered" evidence="1">
    <location>
        <begin position="23"/>
        <end position="43"/>
    </location>
</feature>
<dbReference type="EMBL" id="CAEZXR010000183">
    <property type="protein sequence ID" value="CAB4713065.1"/>
    <property type="molecule type" value="Genomic_DNA"/>
</dbReference>
<evidence type="ECO:0000256" key="1">
    <source>
        <dbReference type="SAM" id="MobiDB-lite"/>
    </source>
</evidence>
<organism evidence="2">
    <name type="scientific">freshwater metagenome</name>
    <dbReference type="NCBI Taxonomy" id="449393"/>
    <lineage>
        <taxon>unclassified sequences</taxon>
        <taxon>metagenomes</taxon>
        <taxon>ecological metagenomes</taxon>
    </lineage>
</organism>
<evidence type="ECO:0000313" key="2">
    <source>
        <dbReference type="EMBL" id="CAB4713065.1"/>
    </source>
</evidence>
<protein>
    <submittedName>
        <fullName evidence="2">Unannotated protein</fullName>
    </submittedName>
</protein>
<reference evidence="2" key="1">
    <citation type="submission" date="2020-05" db="EMBL/GenBank/DDBJ databases">
        <authorList>
            <person name="Chiriac C."/>
            <person name="Salcher M."/>
            <person name="Ghai R."/>
            <person name="Kavagutti S V."/>
        </authorList>
    </citation>
    <scope>NUCLEOTIDE SEQUENCE</scope>
</reference>
<name>A0A6J6QVS4_9ZZZZ</name>
<accession>A0A6J6QVS4</accession>